<dbReference type="Proteomes" id="UP000698963">
    <property type="component" value="Unassembled WGS sequence"/>
</dbReference>
<gene>
    <name evidence="5" type="ORF">K8W16_07095</name>
</gene>
<keyword evidence="2" id="KW-0547">Nucleotide-binding</keyword>
<dbReference type="SUPFAM" id="SSF50331">
    <property type="entry name" value="MOP-like"/>
    <property type="match status" value="1"/>
</dbReference>
<dbReference type="RefSeq" id="WP_304122454.1">
    <property type="nucleotide sequence ID" value="NZ_DYZA01000144.1"/>
</dbReference>
<protein>
    <submittedName>
        <fullName evidence="5">ABC transporter ATP-binding protein</fullName>
    </submittedName>
</protein>
<dbReference type="GO" id="GO:0016887">
    <property type="term" value="F:ATP hydrolysis activity"/>
    <property type="evidence" value="ECO:0007669"/>
    <property type="project" value="InterPro"/>
</dbReference>
<evidence type="ECO:0000256" key="1">
    <source>
        <dbReference type="ARBA" id="ARBA00022448"/>
    </source>
</evidence>
<dbReference type="Gene3D" id="3.40.50.300">
    <property type="entry name" value="P-loop containing nucleotide triphosphate hydrolases"/>
    <property type="match status" value="1"/>
</dbReference>
<feature type="domain" description="ABC transporter" evidence="4">
    <location>
        <begin position="3"/>
        <end position="234"/>
    </location>
</feature>
<dbReference type="InterPro" id="IPR003439">
    <property type="entry name" value="ABC_transporter-like_ATP-bd"/>
</dbReference>
<accession>A0A921AW27</accession>
<evidence type="ECO:0000259" key="4">
    <source>
        <dbReference type="PROSITE" id="PS50893"/>
    </source>
</evidence>
<dbReference type="PANTHER" id="PTHR42781:SF4">
    <property type="entry name" value="SPERMIDINE_PUTRESCINE IMPORT ATP-BINDING PROTEIN POTA"/>
    <property type="match status" value="1"/>
</dbReference>
<evidence type="ECO:0000313" key="5">
    <source>
        <dbReference type="EMBL" id="HJD97395.1"/>
    </source>
</evidence>
<reference evidence="5" key="2">
    <citation type="submission" date="2021-09" db="EMBL/GenBank/DDBJ databases">
        <authorList>
            <person name="Gilroy R."/>
        </authorList>
    </citation>
    <scope>NUCLEOTIDE SEQUENCE</scope>
    <source>
        <strain evidence="5">ChiGjej2B2-19336</strain>
    </source>
</reference>
<dbReference type="PROSITE" id="PS50893">
    <property type="entry name" value="ABC_TRANSPORTER_2"/>
    <property type="match status" value="1"/>
</dbReference>
<name>A0A921AW27_9BACT</name>
<keyword evidence="1" id="KW-0813">Transport</keyword>
<evidence type="ECO:0000256" key="2">
    <source>
        <dbReference type="ARBA" id="ARBA00022741"/>
    </source>
</evidence>
<dbReference type="AlphaFoldDB" id="A0A921AW27"/>
<evidence type="ECO:0000256" key="3">
    <source>
        <dbReference type="ARBA" id="ARBA00022840"/>
    </source>
</evidence>
<organism evidence="5 6">
    <name type="scientific">Mailhella massiliensis</name>
    <dbReference type="NCBI Taxonomy" id="1903261"/>
    <lineage>
        <taxon>Bacteria</taxon>
        <taxon>Pseudomonadati</taxon>
        <taxon>Thermodesulfobacteriota</taxon>
        <taxon>Desulfovibrionia</taxon>
        <taxon>Desulfovibrionales</taxon>
        <taxon>Desulfovibrionaceae</taxon>
        <taxon>Mailhella</taxon>
    </lineage>
</organism>
<dbReference type="GO" id="GO:0005524">
    <property type="term" value="F:ATP binding"/>
    <property type="evidence" value="ECO:0007669"/>
    <property type="project" value="UniProtKB-KW"/>
</dbReference>
<dbReference type="InterPro" id="IPR027417">
    <property type="entry name" value="P-loop_NTPase"/>
</dbReference>
<dbReference type="EMBL" id="DYZA01000144">
    <property type="protein sequence ID" value="HJD97395.1"/>
    <property type="molecule type" value="Genomic_DNA"/>
</dbReference>
<proteinExistence type="predicted"/>
<keyword evidence="3 5" id="KW-0067">ATP-binding</keyword>
<comment type="caution">
    <text evidence="5">The sequence shown here is derived from an EMBL/GenBank/DDBJ whole genome shotgun (WGS) entry which is preliminary data.</text>
</comment>
<dbReference type="InterPro" id="IPR050093">
    <property type="entry name" value="ABC_SmlMolc_Importer"/>
</dbReference>
<dbReference type="Gene3D" id="2.40.50.100">
    <property type="match status" value="1"/>
</dbReference>
<dbReference type="Pfam" id="PF00005">
    <property type="entry name" value="ABC_tran"/>
    <property type="match status" value="1"/>
</dbReference>
<dbReference type="InterPro" id="IPR017871">
    <property type="entry name" value="ABC_transporter-like_CS"/>
</dbReference>
<dbReference type="InterPro" id="IPR003593">
    <property type="entry name" value="AAA+_ATPase"/>
</dbReference>
<sequence>MSIVIENCSFVYPSSGIGVHDVNISAEDGELVAVIGSSGSGKTTMLKLVAGFEQSNKGRILINGRDVCGVPARLRNVGMVFQSYALFPLMTCAENVAYPLKIRKVPPAERRRKALDMLERVGLAAFADRLPSSMSGGQQQRVALARALGFNPDVLLLDEPLSALDASLRVELRREIRRLQQEQGITALHVTHDQEEALSMADKVALMHQGRLIQIATPQELYDKPVNRRVAAFVGHANLWDGVVVDVDTVRVPFGELRCSCAPYKSGDKVTVLVRPERVMPDPEGSVNVFDGVISSDSFLGAVRRYIFSVGGSGIQGETARRRSFARVGIAPEAVQLLPFEEA</sequence>
<dbReference type="InterPro" id="IPR008995">
    <property type="entry name" value="Mo/tungstate-bd_C_term_dom"/>
</dbReference>
<dbReference type="PROSITE" id="PS00211">
    <property type="entry name" value="ABC_TRANSPORTER_1"/>
    <property type="match status" value="1"/>
</dbReference>
<dbReference type="FunFam" id="3.40.50.300:FF:000425">
    <property type="entry name" value="Probable ABC transporter, ATP-binding subunit"/>
    <property type="match status" value="1"/>
</dbReference>
<dbReference type="PANTHER" id="PTHR42781">
    <property type="entry name" value="SPERMIDINE/PUTRESCINE IMPORT ATP-BINDING PROTEIN POTA"/>
    <property type="match status" value="1"/>
</dbReference>
<dbReference type="SUPFAM" id="SSF52540">
    <property type="entry name" value="P-loop containing nucleoside triphosphate hydrolases"/>
    <property type="match status" value="1"/>
</dbReference>
<evidence type="ECO:0000313" key="6">
    <source>
        <dbReference type="Proteomes" id="UP000698963"/>
    </source>
</evidence>
<dbReference type="GO" id="GO:0015697">
    <property type="term" value="P:quaternary ammonium group transport"/>
    <property type="evidence" value="ECO:0007669"/>
    <property type="project" value="UniProtKB-ARBA"/>
</dbReference>
<dbReference type="SMART" id="SM00382">
    <property type="entry name" value="AAA"/>
    <property type="match status" value="1"/>
</dbReference>
<reference evidence="5" key="1">
    <citation type="journal article" date="2021" name="PeerJ">
        <title>Extensive microbial diversity within the chicken gut microbiome revealed by metagenomics and culture.</title>
        <authorList>
            <person name="Gilroy R."/>
            <person name="Ravi A."/>
            <person name="Getino M."/>
            <person name="Pursley I."/>
            <person name="Horton D.L."/>
            <person name="Alikhan N.F."/>
            <person name="Baker D."/>
            <person name="Gharbi K."/>
            <person name="Hall N."/>
            <person name="Watson M."/>
            <person name="Adriaenssens E.M."/>
            <person name="Foster-Nyarko E."/>
            <person name="Jarju S."/>
            <person name="Secka A."/>
            <person name="Antonio M."/>
            <person name="Oren A."/>
            <person name="Chaudhuri R.R."/>
            <person name="La Ragione R."/>
            <person name="Hildebrand F."/>
            <person name="Pallen M.J."/>
        </authorList>
    </citation>
    <scope>NUCLEOTIDE SEQUENCE</scope>
    <source>
        <strain evidence="5">ChiGjej2B2-19336</strain>
    </source>
</reference>